<keyword evidence="4 10" id="KW-0812">Transmembrane</keyword>
<dbReference type="InterPro" id="IPR004813">
    <property type="entry name" value="OPT"/>
</dbReference>
<feature type="transmembrane region" description="Helical" evidence="10">
    <location>
        <begin position="221"/>
        <end position="240"/>
    </location>
</feature>
<feature type="transmembrane region" description="Helical" evidence="10">
    <location>
        <begin position="583"/>
        <end position="612"/>
    </location>
</feature>
<feature type="transmembrane region" description="Helical" evidence="10">
    <location>
        <begin position="143"/>
        <end position="161"/>
    </location>
</feature>
<keyword evidence="12" id="KW-1185">Reference proteome</keyword>
<keyword evidence="6" id="KW-0653">Protein transport</keyword>
<evidence type="ECO:0000256" key="10">
    <source>
        <dbReference type="SAM" id="Phobius"/>
    </source>
</evidence>
<organism evidence="11 12">
    <name type="scientific">Rhizoclosmatium globosum</name>
    <dbReference type="NCBI Taxonomy" id="329046"/>
    <lineage>
        <taxon>Eukaryota</taxon>
        <taxon>Fungi</taxon>
        <taxon>Fungi incertae sedis</taxon>
        <taxon>Chytridiomycota</taxon>
        <taxon>Chytridiomycota incertae sedis</taxon>
        <taxon>Chytridiomycetes</taxon>
        <taxon>Chytridiales</taxon>
        <taxon>Chytriomycetaceae</taxon>
        <taxon>Rhizoclosmatium</taxon>
    </lineage>
</organism>
<evidence type="ECO:0000313" key="11">
    <source>
        <dbReference type="EMBL" id="ORY51538.1"/>
    </source>
</evidence>
<feature type="transmembrane region" description="Helical" evidence="10">
    <location>
        <begin position="365"/>
        <end position="383"/>
    </location>
</feature>
<comment type="similarity">
    <text evidence="2">Belongs to the oligopeptide OPT transporter family.</text>
</comment>
<evidence type="ECO:0000256" key="8">
    <source>
        <dbReference type="ARBA" id="ARBA00023136"/>
    </source>
</evidence>
<sequence length="701" mass="77008">MQKLMAKPEVQATSTPDGDSDFHEFVEGIEDDTLSEVAGAMAPDDDPNLACMTPLTCIVGLILGSAVCAANTVLSFRTNSFAVPALAATIVVYPLKLANKLNYKQHALIYIIVAAMATPPFGLDNVVVQKYLLGNHSLSTMTSIVFVLATQCIALAFAGLARKFLVQPKSMVWPSILSRKFFLVVVGLMACFQVLPTYALGSAKYGVGLLSFTFDWSLISNYNPITTPLWAMLNQFFGFYTSFFGSDRTLGTTAVDGSRFPLGFALNTWELFNGNGSRIDPLELLDSSYNLNSTFYDLNRPIQMTSYFAVTYASSFIAFVAAMVHCYLWYGGEIVTQLRAIFTRSNRMEPEDANLDKYPMVPASWYWLLLLLGTLASAFVCEFGEFELRYYGVMLAVVIGFFSLLPLGTIVAISGQEIGLMFMSEFIGAILFPHKVISVMSFKTLSYLTLQHGITLTSHLKLAQYLHLPPRTVFMAQGAATFIAAAISVLFAKGSVEMFGQAEDGRFLLVSGIDNGWSANGYRIFLSTGIVWGAIGPNAFFGAGSKYFSVLIGFAVGLILPIIPWALHFVYPGSYWHLVSIPLIFAFPTLAGGTRSDLISPLIIAIVVNYFIRRFKKAWWKRYAYTMSAGLDVGAAITLLVVFYINNLNKNRLSSFPIWAMNPADGEHCAPDQYLTCMKQRIVVGSAFNVSRDAPECVGVI</sequence>
<reference evidence="11 12" key="1">
    <citation type="submission" date="2016-07" db="EMBL/GenBank/DDBJ databases">
        <title>Pervasive Adenine N6-methylation of Active Genes in Fungi.</title>
        <authorList>
            <consortium name="DOE Joint Genome Institute"/>
            <person name="Mondo S.J."/>
            <person name="Dannebaum R.O."/>
            <person name="Kuo R.C."/>
            <person name="Labutti K."/>
            <person name="Haridas S."/>
            <person name="Kuo A."/>
            <person name="Salamov A."/>
            <person name="Ahrendt S.R."/>
            <person name="Lipzen A."/>
            <person name="Sullivan W."/>
            <person name="Andreopoulos W.B."/>
            <person name="Clum A."/>
            <person name="Lindquist E."/>
            <person name="Daum C."/>
            <person name="Ramamoorthy G.K."/>
            <person name="Gryganskyi A."/>
            <person name="Culley D."/>
            <person name="Magnuson J.K."/>
            <person name="James T.Y."/>
            <person name="O'Malley M.A."/>
            <person name="Stajich J.E."/>
            <person name="Spatafora J.W."/>
            <person name="Visel A."/>
            <person name="Grigoriev I.V."/>
        </authorList>
    </citation>
    <scope>NUCLEOTIDE SEQUENCE [LARGE SCALE GENOMIC DNA]</scope>
    <source>
        <strain evidence="11 12">JEL800</strain>
    </source>
</reference>
<feature type="transmembrane region" description="Helical" evidence="10">
    <location>
        <begin position="390"/>
        <end position="414"/>
    </location>
</feature>
<feature type="transmembrane region" description="Helical" evidence="10">
    <location>
        <begin position="107"/>
        <end position="123"/>
    </location>
</feature>
<gene>
    <name evidence="11" type="ORF">BCR33DRAFT_712573</name>
</gene>
<keyword evidence="7 10" id="KW-1133">Transmembrane helix</keyword>
<dbReference type="GO" id="GO:0015031">
    <property type="term" value="P:protein transport"/>
    <property type="evidence" value="ECO:0007669"/>
    <property type="project" value="UniProtKB-KW"/>
</dbReference>
<evidence type="ECO:0000313" key="12">
    <source>
        <dbReference type="Proteomes" id="UP000193642"/>
    </source>
</evidence>
<feature type="transmembrane region" description="Helical" evidence="10">
    <location>
        <begin position="548"/>
        <end position="571"/>
    </location>
</feature>
<keyword evidence="3" id="KW-0813">Transport</keyword>
<feature type="transmembrane region" description="Helical" evidence="10">
    <location>
        <begin position="49"/>
        <end position="72"/>
    </location>
</feature>
<dbReference type="GO" id="GO:0035673">
    <property type="term" value="F:oligopeptide transmembrane transporter activity"/>
    <property type="evidence" value="ECO:0007669"/>
    <property type="project" value="InterPro"/>
</dbReference>
<evidence type="ECO:0000256" key="1">
    <source>
        <dbReference type="ARBA" id="ARBA00004141"/>
    </source>
</evidence>
<evidence type="ECO:0000256" key="9">
    <source>
        <dbReference type="SAM" id="MobiDB-lite"/>
    </source>
</evidence>
<feature type="transmembrane region" description="Helical" evidence="10">
    <location>
        <begin position="181"/>
        <end position="201"/>
    </location>
</feature>
<dbReference type="Pfam" id="PF03169">
    <property type="entry name" value="OPT"/>
    <property type="match status" value="1"/>
</dbReference>
<dbReference type="EMBL" id="MCGO01000005">
    <property type="protein sequence ID" value="ORY51538.1"/>
    <property type="molecule type" value="Genomic_DNA"/>
</dbReference>
<name>A0A1Y2CWX7_9FUNG</name>
<evidence type="ECO:0000256" key="3">
    <source>
        <dbReference type="ARBA" id="ARBA00022448"/>
    </source>
</evidence>
<evidence type="ECO:0000256" key="2">
    <source>
        <dbReference type="ARBA" id="ARBA00008807"/>
    </source>
</evidence>
<comment type="caution">
    <text evidence="11">The sequence shown here is derived from an EMBL/GenBank/DDBJ whole genome shotgun (WGS) entry which is preliminary data.</text>
</comment>
<dbReference type="InterPro" id="IPR004648">
    <property type="entry name" value="Oligpept_transpt"/>
</dbReference>
<evidence type="ECO:0000256" key="7">
    <source>
        <dbReference type="ARBA" id="ARBA00022989"/>
    </source>
</evidence>
<comment type="subcellular location">
    <subcellularLocation>
        <location evidence="1">Membrane</location>
        <topology evidence="1">Multi-pass membrane protein</topology>
    </subcellularLocation>
</comment>
<accession>A0A1Y2CWX7</accession>
<keyword evidence="5" id="KW-0571">Peptide transport</keyword>
<evidence type="ECO:0000256" key="5">
    <source>
        <dbReference type="ARBA" id="ARBA00022856"/>
    </source>
</evidence>
<keyword evidence="8 10" id="KW-0472">Membrane</keyword>
<proteinExistence type="inferred from homology"/>
<feature type="transmembrane region" description="Helical" evidence="10">
    <location>
        <begin position="307"/>
        <end position="330"/>
    </location>
</feature>
<dbReference type="AlphaFoldDB" id="A0A1Y2CWX7"/>
<dbReference type="Proteomes" id="UP000193642">
    <property type="component" value="Unassembled WGS sequence"/>
</dbReference>
<dbReference type="PANTHER" id="PTHR22601">
    <property type="entry name" value="ISP4 LIKE PROTEIN"/>
    <property type="match status" value="1"/>
</dbReference>
<dbReference type="NCBIfam" id="TIGR00728">
    <property type="entry name" value="OPT_sfam"/>
    <property type="match status" value="1"/>
</dbReference>
<feature type="region of interest" description="Disordered" evidence="9">
    <location>
        <begin position="1"/>
        <end position="21"/>
    </location>
</feature>
<dbReference type="GO" id="GO:0016020">
    <property type="term" value="C:membrane"/>
    <property type="evidence" value="ECO:0007669"/>
    <property type="project" value="UniProtKB-SubCell"/>
</dbReference>
<feature type="transmembrane region" description="Helical" evidence="10">
    <location>
        <begin position="624"/>
        <end position="645"/>
    </location>
</feature>
<protein>
    <submittedName>
        <fullName evidence="11">OPT superfamily oligopeptide transporter</fullName>
    </submittedName>
</protein>
<dbReference type="OrthoDB" id="9986677at2759"/>
<evidence type="ECO:0000256" key="4">
    <source>
        <dbReference type="ARBA" id="ARBA00022692"/>
    </source>
</evidence>
<evidence type="ECO:0000256" key="6">
    <source>
        <dbReference type="ARBA" id="ARBA00022927"/>
    </source>
</evidence>
<feature type="transmembrane region" description="Helical" evidence="10">
    <location>
        <begin position="471"/>
        <end position="492"/>
    </location>
</feature>